<organism evidence="1 2">
    <name type="scientific">Candidatus Thermofonsia Clade 1 bacterium</name>
    <dbReference type="NCBI Taxonomy" id="2364210"/>
    <lineage>
        <taxon>Bacteria</taxon>
        <taxon>Bacillati</taxon>
        <taxon>Chloroflexota</taxon>
        <taxon>Candidatus Thermofontia</taxon>
        <taxon>Candidatus Thermofonsia Clade 1</taxon>
    </lineage>
</organism>
<protein>
    <submittedName>
        <fullName evidence="1">Uncharacterized protein</fullName>
    </submittedName>
</protein>
<accession>A0A2M8NZZ4</accession>
<dbReference type="EMBL" id="PGTK01000006">
    <property type="protein sequence ID" value="PJF30864.1"/>
    <property type="molecule type" value="Genomic_DNA"/>
</dbReference>
<evidence type="ECO:0000313" key="2">
    <source>
        <dbReference type="Proteomes" id="UP000228921"/>
    </source>
</evidence>
<dbReference type="AlphaFoldDB" id="A0A2M8NZZ4"/>
<evidence type="ECO:0000313" key="1">
    <source>
        <dbReference type="EMBL" id="PJF30864.1"/>
    </source>
</evidence>
<sequence length="90" mass="10243">AWFAQHNALEEDFEQFLRTRHSDGFAPAPERGRLLRLKGNVLQLYNAETDEILASFHAESEIKGATFLQNGEVVALWCKNGQVIFLRVLV</sequence>
<gene>
    <name evidence="1" type="ORF">CUN51_06675</name>
</gene>
<feature type="non-terminal residue" evidence="1">
    <location>
        <position position="1"/>
    </location>
</feature>
<proteinExistence type="predicted"/>
<comment type="caution">
    <text evidence="1">The sequence shown here is derived from an EMBL/GenBank/DDBJ whole genome shotgun (WGS) entry which is preliminary data.</text>
</comment>
<name>A0A2M8NZZ4_9CHLR</name>
<dbReference type="Proteomes" id="UP000228921">
    <property type="component" value="Unassembled WGS sequence"/>
</dbReference>
<reference evidence="1 2" key="1">
    <citation type="submission" date="2017-11" db="EMBL/GenBank/DDBJ databases">
        <title>Evolution of Phototrophy in the Chloroflexi Phylum Driven by Horizontal Gene Transfer.</title>
        <authorList>
            <person name="Ward L.M."/>
            <person name="Hemp J."/>
            <person name="Shih P.M."/>
            <person name="Mcglynn S.E."/>
            <person name="Fischer W."/>
        </authorList>
    </citation>
    <scope>NUCLEOTIDE SEQUENCE [LARGE SCALE GENOMIC DNA]</scope>
    <source>
        <strain evidence="1">CP2_2F</strain>
    </source>
</reference>